<dbReference type="EC" id="3.1.-.-" evidence="6"/>
<proteinExistence type="inferred from homology"/>
<evidence type="ECO:0000313" key="7">
    <source>
        <dbReference type="EMBL" id="RGX09016.1"/>
    </source>
</evidence>
<dbReference type="EMBL" id="QSBI01000017">
    <property type="protein sequence ID" value="RGX09016.1"/>
    <property type="molecule type" value="Genomic_DNA"/>
</dbReference>
<comment type="similarity">
    <text evidence="1 6">Belongs to the VapD ribonuclease family.</text>
</comment>
<evidence type="ECO:0000256" key="3">
    <source>
        <dbReference type="ARBA" id="ARBA00022722"/>
    </source>
</evidence>
<dbReference type="PIRSF" id="PIRSF002882">
    <property type="entry name" value="VapD"/>
    <property type="match status" value="1"/>
</dbReference>
<evidence type="ECO:0000313" key="8">
    <source>
        <dbReference type="Proteomes" id="UP000286031"/>
    </source>
</evidence>
<protein>
    <recommendedName>
        <fullName evidence="6">Endoribonuclease VapD</fullName>
        <ecNumber evidence="6">3.1.-.-</ecNumber>
    </recommendedName>
</protein>
<accession>A0A413ENZ2</accession>
<sequence length="94" mass="11300">MYAIAFDMVITDLRANYGEPYNNAYFEINKVLRQYEFYNTQGSVYLTEKTDMANLFRAIDSLKRIPWFQASVRDLRAFRVEDWSNFTDFIKENK</sequence>
<keyword evidence="3 6" id="KW-0540">Nuclease</keyword>
<reference evidence="7 8" key="1">
    <citation type="submission" date="2018-08" db="EMBL/GenBank/DDBJ databases">
        <title>A genome reference for cultivated species of the human gut microbiota.</title>
        <authorList>
            <person name="Zou Y."/>
            <person name="Xue W."/>
            <person name="Luo G."/>
        </authorList>
    </citation>
    <scope>NUCLEOTIDE SEQUENCE [LARGE SCALE GENOMIC DNA]</scope>
    <source>
        <strain evidence="7 8">AF04-46</strain>
    </source>
</reference>
<dbReference type="RefSeq" id="WP_117513501.1">
    <property type="nucleotide sequence ID" value="NZ_JAQCPI010000016.1"/>
</dbReference>
<name>A0A413ENZ2_BACOV</name>
<organism evidence="7 8">
    <name type="scientific">Bacteroides ovatus</name>
    <dbReference type="NCBI Taxonomy" id="28116"/>
    <lineage>
        <taxon>Bacteria</taxon>
        <taxon>Pseudomonadati</taxon>
        <taxon>Bacteroidota</taxon>
        <taxon>Bacteroidia</taxon>
        <taxon>Bacteroidales</taxon>
        <taxon>Bacteroidaceae</taxon>
        <taxon>Bacteroides</taxon>
    </lineage>
</organism>
<comment type="caution">
    <text evidence="7">The sequence shown here is derived from an EMBL/GenBank/DDBJ whole genome shotgun (WGS) entry which is preliminary data.</text>
</comment>
<evidence type="ECO:0000256" key="4">
    <source>
        <dbReference type="ARBA" id="ARBA00022801"/>
    </source>
</evidence>
<keyword evidence="4 6" id="KW-0378">Hydrolase</keyword>
<gene>
    <name evidence="7" type="ORF">DWV35_13655</name>
</gene>
<comment type="function">
    <text evidence="6">Cleaves ssRNA, mostly between U:A.</text>
</comment>
<dbReference type="GO" id="GO:0016787">
    <property type="term" value="F:hydrolase activity"/>
    <property type="evidence" value="ECO:0007669"/>
    <property type="project" value="UniProtKB-KW"/>
</dbReference>
<evidence type="ECO:0000256" key="5">
    <source>
        <dbReference type="ARBA" id="ARBA00023026"/>
    </source>
</evidence>
<keyword evidence="5" id="KW-0843">Virulence</keyword>
<comment type="subunit">
    <text evidence="2 6">Homodimer.</text>
</comment>
<dbReference type="AlphaFoldDB" id="A0A413ENZ2"/>
<dbReference type="Proteomes" id="UP000286031">
    <property type="component" value="Unassembled WGS sequence"/>
</dbReference>
<dbReference type="Gene3D" id="3.30.70.240">
    <property type="match status" value="1"/>
</dbReference>
<evidence type="ECO:0000256" key="1">
    <source>
        <dbReference type="ARBA" id="ARBA00009653"/>
    </source>
</evidence>
<dbReference type="GO" id="GO:0003723">
    <property type="term" value="F:RNA binding"/>
    <property type="evidence" value="ECO:0007669"/>
    <property type="project" value="InterPro"/>
</dbReference>
<evidence type="ECO:0000256" key="2">
    <source>
        <dbReference type="ARBA" id="ARBA00011738"/>
    </source>
</evidence>
<dbReference type="InterPro" id="IPR019199">
    <property type="entry name" value="Virulence_VapD/CRISPR_Cas2"/>
</dbReference>
<dbReference type="InterPro" id="IPR016368">
    <property type="entry name" value="VapD"/>
</dbReference>
<evidence type="ECO:0000256" key="6">
    <source>
        <dbReference type="PIRNR" id="PIRNR002882"/>
    </source>
</evidence>
<dbReference type="Pfam" id="PF09827">
    <property type="entry name" value="CRISPR_Cas2"/>
    <property type="match status" value="1"/>
</dbReference>
<dbReference type="GO" id="GO:0004518">
    <property type="term" value="F:nuclease activity"/>
    <property type="evidence" value="ECO:0007669"/>
    <property type="project" value="UniProtKB-UniRule"/>
</dbReference>